<protein>
    <recommendedName>
        <fullName evidence="9">DUF300 domain protein</fullName>
    </recommendedName>
</protein>
<keyword evidence="2 6" id="KW-0812">Transmembrane</keyword>
<feature type="compositionally biased region" description="Polar residues" evidence="5">
    <location>
        <begin position="386"/>
        <end position="407"/>
    </location>
</feature>
<evidence type="ECO:0000313" key="7">
    <source>
        <dbReference type="EMBL" id="QKX60956.1"/>
    </source>
</evidence>
<gene>
    <name evidence="7" type="ORF">TRUGW13939_08102</name>
</gene>
<dbReference type="GO" id="GO:0016020">
    <property type="term" value="C:membrane"/>
    <property type="evidence" value="ECO:0007669"/>
    <property type="project" value="UniProtKB-SubCell"/>
</dbReference>
<dbReference type="SMART" id="SM01417">
    <property type="entry name" value="Solute_trans_a"/>
    <property type="match status" value="1"/>
</dbReference>
<evidence type="ECO:0000256" key="1">
    <source>
        <dbReference type="ARBA" id="ARBA00004141"/>
    </source>
</evidence>
<feature type="compositionally biased region" description="Polar residues" evidence="5">
    <location>
        <begin position="436"/>
        <end position="451"/>
    </location>
</feature>
<dbReference type="RefSeq" id="XP_035347131.1">
    <property type="nucleotide sequence ID" value="XM_035491238.1"/>
</dbReference>
<evidence type="ECO:0008006" key="9">
    <source>
        <dbReference type="Google" id="ProtNLM"/>
    </source>
</evidence>
<name>A0A7H8R457_TALRU</name>
<feature type="region of interest" description="Disordered" evidence="5">
    <location>
        <begin position="381"/>
        <end position="415"/>
    </location>
</feature>
<dbReference type="Pfam" id="PF03619">
    <property type="entry name" value="Solute_trans_a"/>
    <property type="match status" value="1"/>
</dbReference>
<dbReference type="Proteomes" id="UP000509510">
    <property type="component" value="Chromosome IV"/>
</dbReference>
<feature type="transmembrane region" description="Helical" evidence="6">
    <location>
        <begin position="77"/>
        <end position="98"/>
    </location>
</feature>
<feature type="transmembrane region" description="Helical" evidence="6">
    <location>
        <begin position="293"/>
        <end position="314"/>
    </location>
</feature>
<accession>A0A7H8R457</accession>
<feature type="transmembrane region" description="Helical" evidence="6">
    <location>
        <begin position="250"/>
        <end position="273"/>
    </location>
</feature>
<keyword evidence="8" id="KW-1185">Reference proteome</keyword>
<dbReference type="PANTHER" id="PTHR23423">
    <property type="entry name" value="ORGANIC SOLUTE TRANSPORTER-RELATED"/>
    <property type="match status" value="1"/>
</dbReference>
<dbReference type="GeneID" id="55995591"/>
<dbReference type="EMBL" id="CP055901">
    <property type="protein sequence ID" value="QKX60956.1"/>
    <property type="molecule type" value="Genomic_DNA"/>
</dbReference>
<keyword evidence="4 6" id="KW-0472">Membrane</keyword>
<evidence type="ECO:0000256" key="3">
    <source>
        <dbReference type="ARBA" id="ARBA00022989"/>
    </source>
</evidence>
<evidence type="ECO:0000256" key="5">
    <source>
        <dbReference type="SAM" id="MobiDB-lite"/>
    </source>
</evidence>
<dbReference type="InterPro" id="IPR005178">
    <property type="entry name" value="Ostalpha/TMEM184C"/>
</dbReference>
<evidence type="ECO:0000256" key="6">
    <source>
        <dbReference type="SAM" id="Phobius"/>
    </source>
</evidence>
<feature type="transmembrane region" description="Helical" evidence="6">
    <location>
        <begin position="216"/>
        <end position="238"/>
    </location>
</feature>
<evidence type="ECO:0000313" key="8">
    <source>
        <dbReference type="Proteomes" id="UP000509510"/>
    </source>
</evidence>
<feature type="region of interest" description="Disordered" evidence="5">
    <location>
        <begin position="428"/>
        <end position="510"/>
    </location>
</feature>
<reference evidence="8" key="1">
    <citation type="submission" date="2020-06" db="EMBL/GenBank/DDBJ databases">
        <title>A chromosome-scale genome assembly of Talaromyces rugulosus W13939.</title>
        <authorList>
            <person name="Wang B."/>
            <person name="Guo L."/>
            <person name="Ye K."/>
            <person name="Wang L."/>
        </authorList>
    </citation>
    <scope>NUCLEOTIDE SEQUENCE [LARGE SCALE GENOMIC DNA]</scope>
    <source>
        <strain evidence="8">W13939</strain>
    </source>
</reference>
<proteinExistence type="predicted"/>
<comment type="subcellular location">
    <subcellularLocation>
        <location evidence="1">Membrane</location>
        <topology evidence="1">Multi-pass membrane protein</topology>
    </subcellularLocation>
</comment>
<feature type="transmembrane region" description="Helical" evidence="6">
    <location>
        <begin position="171"/>
        <end position="196"/>
    </location>
</feature>
<keyword evidence="3 6" id="KW-1133">Transmembrane helix</keyword>
<evidence type="ECO:0000256" key="2">
    <source>
        <dbReference type="ARBA" id="ARBA00022692"/>
    </source>
</evidence>
<dbReference type="KEGG" id="trg:TRUGW13939_08102"/>
<feature type="transmembrane region" description="Helical" evidence="6">
    <location>
        <begin position="41"/>
        <end position="65"/>
    </location>
</feature>
<sequence>MMLLPFERRMSISWTSCNTTLEDDSISEAPLWHNGLTFHRLGLILCAAFGLVAVCCSVFLMLAHATHYSKPREQRHIIRILFMVPIYSVASFLCFLYYRKSVYFEVLCECYEAFAIAAFFTLLCHYIAPDLHSQKDYFRGIRPKPWLWPLNWFAKCCGGDRGCWRTPRSGLTWFNVIWIAIFQYCVIRVTMTIVAVITEAFGRYCEASLSPAYSHIWTLVIESVAVSIAMYCLIQFYVQIRQDVAQHSPFLKILSIKLVIFLSFWQTTVISFLTSSGAMKPSEKVENQDIKIGIPNLLICLEMSIFAVLHFWAFPWQPYRLKNQQASEDAEVMNGKIEYHGGTMGIKALVDAFNPWDLVKAVGRGFRWLFVGVKTRTQDPSYMGQEGSTFSLKNSDVPSPHTSTPEPNATAYKGAEPADIARYGASGEEGQELLSHAQSNPTSYHHPTPSDTEIGVAHSYYDEESQGRYYNQRYDDSPPPTHALAPAEPRPISPQAYHPYNPYNAQHSPP</sequence>
<dbReference type="OrthoDB" id="5348404at2759"/>
<evidence type="ECO:0000256" key="4">
    <source>
        <dbReference type="ARBA" id="ARBA00023136"/>
    </source>
</evidence>
<dbReference type="AlphaFoldDB" id="A0A7H8R457"/>
<organism evidence="7 8">
    <name type="scientific">Talaromyces rugulosus</name>
    <name type="common">Penicillium rugulosum</name>
    <dbReference type="NCBI Taxonomy" id="121627"/>
    <lineage>
        <taxon>Eukaryota</taxon>
        <taxon>Fungi</taxon>
        <taxon>Dikarya</taxon>
        <taxon>Ascomycota</taxon>
        <taxon>Pezizomycotina</taxon>
        <taxon>Eurotiomycetes</taxon>
        <taxon>Eurotiomycetidae</taxon>
        <taxon>Eurotiales</taxon>
        <taxon>Trichocomaceae</taxon>
        <taxon>Talaromyces</taxon>
        <taxon>Talaromyces sect. Islandici</taxon>
    </lineage>
</organism>
<feature type="transmembrane region" description="Helical" evidence="6">
    <location>
        <begin position="110"/>
        <end position="128"/>
    </location>
</feature>